<gene>
    <name evidence="1" type="ORF">K435DRAFT_851138</name>
</gene>
<evidence type="ECO:0000313" key="2">
    <source>
        <dbReference type="Proteomes" id="UP000297245"/>
    </source>
</evidence>
<dbReference type="AlphaFoldDB" id="A0A4S8MMK0"/>
<organism evidence="1 2">
    <name type="scientific">Dendrothele bispora (strain CBS 962.96)</name>
    <dbReference type="NCBI Taxonomy" id="1314807"/>
    <lineage>
        <taxon>Eukaryota</taxon>
        <taxon>Fungi</taxon>
        <taxon>Dikarya</taxon>
        <taxon>Basidiomycota</taxon>
        <taxon>Agaricomycotina</taxon>
        <taxon>Agaricomycetes</taxon>
        <taxon>Agaricomycetidae</taxon>
        <taxon>Agaricales</taxon>
        <taxon>Agaricales incertae sedis</taxon>
        <taxon>Dendrothele</taxon>
    </lineage>
</organism>
<dbReference type="Proteomes" id="UP000297245">
    <property type="component" value="Unassembled WGS sequence"/>
</dbReference>
<name>A0A4S8MMK0_DENBC</name>
<dbReference type="OrthoDB" id="6270329at2759"/>
<keyword evidence="2" id="KW-1185">Reference proteome</keyword>
<dbReference type="EMBL" id="ML179059">
    <property type="protein sequence ID" value="THV04143.1"/>
    <property type="molecule type" value="Genomic_DNA"/>
</dbReference>
<accession>A0A4S8MMK0</accession>
<proteinExistence type="predicted"/>
<evidence type="ECO:0000313" key="1">
    <source>
        <dbReference type="EMBL" id="THV04143.1"/>
    </source>
</evidence>
<protein>
    <submittedName>
        <fullName evidence="1">Uncharacterized protein</fullName>
    </submittedName>
</protein>
<sequence>MSGINKATEAEQSEVLSHEYKKLVPEAYLLHQLDSLDIPLIQHLPLSTIATTHLVSSILSDMESSALTLASAISQSHLGCNISCYAAAHISEADRFSTKYCSICDLYFDSKSLLRNHIDLSGRREPCNRSFLNMNALCTHWDISKCHHYCASTICERHFKTATCLWVHMEHSPRHHRRENLPSLPKFVRIYGYVKGWAA</sequence>
<reference evidence="1 2" key="1">
    <citation type="journal article" date="2019" name="Nat. Ecol. Evol.">
        <title>Megaphylogeny resolves global patterns of mushroom evolution.</title>
        <authorList>
            <person name="Varga T."/>
            <person name="Krizsan K."/>
            <person name="Foldi C."/>
            <person name="Dima B."/>
            <person name="Sanchez-Garcia M."/>
            <person name="Sanchez-Ramirez S."/>
            <person name="Szollosi G.J."/>
            <person name="Szarkandi J.G."/>
            <person name="Papp V."/>
            <person name="Albert L."/>
            <person name="Andreopoulos W."/>
            <person name="Angelini C."/>
            <person name="Antonin V."/>
            <person name="Barry K.W."/>
            <person name="Bougher N.L."/>
            <person name="Buchanan P."/>
            <person name="Buyck B."/>
            <person name="Bense V."/>
            <person name="Catcheside P."/>
            <person name="Chovatia M."/>
            <person name="Cooper J."/>
            <person name="Damon W."/>
            <person name="Desjardin D."/>
            <person name="Finy P."/>
            <person name="Geml J."/>
            <person name="Haridas S."/>
            <person name="Hughes K."/>
            <person name="Justo A."/>
            <person name="Karasinski D."/>
            <person name="Kautmanova I."/>
            <person name="Kiss B."/>
            <person name="Kocsube S."/>
            <person name="Kotiranta H."/>
            <person name="LaButti K.M."/>
            <person name="Lechner B.E."/>
            <person name="Liimatainen K."/>
            <person name="Lipzen A."/>
            <person name="Lukacs Z."/>
            <person name="Mihaltcheva S."/>
            <person name="Morgado L.N."/>
            <person name="Niskanen T."/>
            <person name="Noordeloos M.E."/>
            <person name="Ohm R.A."/>
            <person name="Ortiz-Santana B."/>
            <person name="Ovrebo C."/>
            <person name="Racz N."/>
            <person name="Riley R."/>
            <person name="Savchenko A."/>
            <person name="Shiryaev A."/>
            <person name="Soop K."/>
            <person name="Spirin V."/>
            <person name="Szebenyi C."/>
            <person name="Tomsovsky M."/>
            <person name="Tulloss R.E."/>
            <person name="Uehling J."/>
            <person name="Grigoriev I.V."/>
            <person name="Vagvolgyi C."/>
            <person name="Papp T."/>
            <person name="Martin F.M."/>
            <person name="Miettinen O."/>
            <person name="Hibbett D.S."/>
            <person name="Nagy L.G."/>
        </authorList>
    </citation>
    <scope>NUCLEOTIDE SEQUENCE [LARGE SCALE GENOMIC DNA]</scope>
    <source>
        <strain evidence="1 2">CBS 962.96</strain>
    </source>
</reference>